<gene>
    <name evidence="1" type="ORF">EZS27_013681</name>
</gene>
<dbReference type="EMBL" id="SNRY01000629">
    <property type="protein sequence ID" value="KAA6338289.1"/>
    <property type="molecule type" value="Genomic_DNA"/>
</dbReference>
<evidence type="ECO:0000313" key="1">
    <source>
        <dbReference type="EMBL" id="KAA6338289.1"/>
    </source>
</evidence>
<protein>
    <submittedName>
        <fullName evidence="1">Uncharacterized protein</fullName>
    </submittedName>
</protein>
<dbReference type="AlphaFoldDB" id="A0A5J4RX12"/>
<comment type="caution">
    <text evidence="1">The sequence shown here is derived from an EMBL/GenBank/DDBJ whole genome shotgun (WGS) entry which is preliminary data.</text>
</comment>
<accession>A0A5J4RX12</accession>
<sequence>MRDNILYVGCNTNNINTNPTKKPIKTPLTER</sequence>
<organism evidence="1">
    <name type="scientific">termite gut metagenome</name>
    <dbReference type="NCBI Taxonomy" id="433724"/>
    <lineage>
        <taxon>unclassified sequences</taxon>
        <taxon>metagenomes</taxon>
        <taxon>organismal metagenomes</taxon>
    </lineage>
</organism>
<name>A0A5J4RX12_9ZZZZ</name>
<reference evidence="1" key="1">
    <citation type="submission" date="2019-03" db="EMBL/GenBank/DDBJ databases">
        <title>Single cell metagenomics reveals metabolic interactions within the superorganism composed of flagellate Streblomastix strix and complex community of Bacteroidetes bacteria on its surface.</title>
        <authorList>
            <person name="Treitli S.C."/>
            <person name="Kolisko M."/>
            <person name="Husnik F."/>
            <person name="Keeling P."/>
            <person name="Hampl V."/>
        </authorList>
    </citation>
    <scope>NUCLEOTIDE SEQUENCE</scope>
    <source>
        <strain evidence="1">STM</strain>
    </source>
</reference>
<proteinExistence type="predicted"/>